<dbReference type="EMBL" id="JAVDSB010000002">
    <property type="protein sequence ID" value="MDR6550934.1"/>
    <property type="molecule type" value="Genomic_DNA"/>
</dbReference>
<sequence>MKSKQNDYELESRVSKMFTHAVENENSSIKYADIANKALSQSTTLFRKKTITLLIALCLILVIPTVSYAISGISIGELFAEMKLKINQHERDENKTVAIVEGVNILVKDFVFYKANLELIWKLNDVNVSETNMDLLMDMIKEQLIVQYALEKGYSVSNEEINIYILNLKNQLNQPDAPREMKEIMANRIKLTGLSEEDYWKSPDTIKAYRDLLLKDKVGKNLNMNVTDYDKFKEEIWVKKKDAIQIYKENLK</sequence>
<feature type="transmembrane region" description="Helical" evidence="1">
    <location>
        <begin position="51"/>
        <end position="70"/>
    </location>
</feature>
<reference evidence="2 3" key="1">
    <citation type="submission" date="2023-07" db="EMBL/GenBank/DDBJ databases">
        <title>Sorghum-associated microbial communities from plants grown in Nebraska, USA.</title>
        <authorList>
            <person name="Schachtman D."/>
        </authorList>
    </citation>
    <scope>NUCLEOTIDE SEQUENCE [LARGE SCALE GENOMIC DNA]</scope>
    <source>
        <strain evidence="2 3">CC258</strain>
    </source>
</reference>
<accession>A0ABU1NTZ3</accession>
<dbReference type="SUPFAM" id="SSF109998">
    <property type="entry name" value="Triger factor/SurA peptide-binding domain-like"/>
    <property type="match status" value="1"/>
</dbReference>
<organism evidence="2 3">
    <name type="scientific">Paenibacillus qinlingensis</name>
    <dbReference type="NCBI Taxonomy" id="1837343"/>
    <lineage>
        <taxon>Bacteria</taxon>
        <taxon>Bacillati</taxon>
        <taxon>Bacillota</taxon>
        <taxon>Bacilli</taxon>
        <taxon>Bacillales</taxon>
        <taxon>Paenibacillaceae</taxon>
        <taxon>Paenibacillus</taxon>
    </lineage>
</organism>
<keyword evidence="1" id="KW-1133">Transmembrane helix</keyword>
<comment type="caution">
    <text evidence="2">The sequence shown here is derived from an EMBL/GenBank/DDBJ whole genome shotgun (WGS) entry which is preliminary data.</text>
</comment>
<dbReference type="Proteomes" id="UP001267290">
    <property type="component" value="Unassembled WGS sequence"/>
</dbReference>
<evidence type="ECO:0000313" key="3">
    <source>
        <dbReference type="Proteomes" id="UP001267290"/>
    </source>
</evidence>
<dbReference type="RefSeq" id="WP_310226163.1">
    <property type="nucleotide sequence ID" value="NZ_JAVDSB010000002.1"/>
</dbReference>
<gene>
    <name evidence="2" type="ORF">J2736_002121</name>
</gene>
<evidence type="ECO:0000256" key="1">
    <source>
        <dbReference type="SAM" id="Phobius"/>
    </source>
</evidence>
<proteinExistence type="predicted"/>
<keyword evidence="1" id="KW-0472">Membrane</keyword>
<keyword evidence="3" id="KW-1185">Reference proteome</keyword>
<name>A0ABU1NTZ3_9BACL</name>
<evidence type="ECO:0000313" key="2">
    <source>
        <dbReference type="EMBL" id="MDR6550934.1"/>
    </source>
</evidence>
<evidence type="ECO:0008006" key="4">
    <source>
        <dbReference type="Google" id="ProtNLM"/>
    </source>
</evidence>
<keyword evidence="1" id="KW-0812">Transmembrane</keyword>
<dbReference type="InterPro" id="IPR027304">
    <property type="entry name" value="Trigger_fact/SurA_dom_sf"/>
</dbReference>
<dbReference type="Gene3D" id="1.10.4030.10">
    <property type="entry name" value="Porin chaperone SurA, peptide-binding domain"/>
    <property type="match status" value="1"/>
</dbReference>
<protein>
    <recommendedName>
        <fullName evidence="4">DUF3600 domain-containing protein</fullName>
    </recommendedName>
</protein>